<dbReference type="AlphaFoldDB" id="A0A8C7AEL3"/>
<accession>A0A8C7AEL3</accession>
<reference evidence="1" key="1">
    <citation type="submission" date="2025-08" db="UniProtKB">
        <authorList>
            <consortium name="Ensembl"/>
        </authorList>
    </citation>
    <scope>IDENTIFICATION</scope>
</reference>
<sequence length="52" mass="6202">HYLRVFFRLPFLVGGNAIKFETIEPHLKYLRLITVNFLNGRISYNHLCKLIL</sequence>
<dbReference type="GeneTree" id="ENSGT01050000248336"/>
<organism evidence="1 2">
    <name type="scientific">Neovison vison</name>
    <name type="common">American mink</name>
    <name type="synonym">Mustela vison</name>
    <dbReference type="NCBI Taxonomy" id="452646"/>
    <lineage>
        <taxon>Eukaryota</taxon>
        <taxon>Metazoa</taxon>
        <taxon>Chordata</taxon>
        <taxon>Craniata</taxon>
        <taxon>Vertebrata</taxon>
        <taxon>Euteleostomi</taxon>
        <taxon>Mammalia</taxon>
        <taxon>Eutheria</taxon>
        <taxon>Laurasiatheria</taxon>
        <taxon>Carnivora</taxon>
        <taxon>Caniformia</taxon>
        <taxon>Musteloidea</taxon>
        <taxon>Mustelidae</taxon>
        <taxon>Mustelinae</taxon>
        <taxon>Neogale</taxon>
    </lineage>
</organism>
<reference evidence="1" key="2">
    <citation type="submission" date="2025-09" db="UniProtKB">
        <authorList>
            <consortium name="Ensembl"/>
        </authorList>
    </citation>
    <scope>IDENTIFICATION</scope>
</reference>
<dbReference type="Ensembl" id="ENSNVIT00000005070.1">
    <property type="protein sequence ID" value="ENSNVIP00000004297.1"/>
    <property type="gene ID" value="ENSNVIG00000003475.1"/>
</dbReference>
<dbReference type="Proteomes" id="UP000694425">
    <property type="component" value="Unplaced"/>
</dbReference>
<protein>
    <submittedName>
        <fullName evidence="1">Uncharacterized protein</fullName>
    </submittedName>
</protein>
<proteinExistence type="predicted"/>
<name>A0A8C7AEL3_NEOVI</name>
<evidence type="ECO:0000313" key="1">
    <source>
        <dbReference type="Ensembl" id="ENSNVIP00000004297.1"/>
    </source>
</evidence>
<evidence type="ECO:0000313" key="2">
    <source>
        <dbReference type="Proteomes" id="UP000694425"/>
    </source>
</evidence>
<keyword evidence="2" id="KW-1185">Reference proteome</keyword>